<keyword evidence="2" id="KW-1185">Reference proteome</keyword>
<reference evidence="1 2" key="1">
    <citation type="submission" date="2020-02" db="EMBL/GenBank/DDBJ databases">
        <authorList>
            <person name="Ma Q."/>
            <person name="Huang Y."/>
            <person name="Song X."/>
            <person name="Pei D."/>
        </authorList>
    </citation>
    <scope>NUCLEOTIDE SEQUENCE [LARGE SCALE GENOMIC DNA]</scope>
    <source>
        <strain evidence="1">Sxm20200214</strain>
        <tissue evidence="1">Leaf</tissue>
    </source>
</reference>
<accession>A0A8X7S3N3</accession>
<organism evidence="1 2">
    <name type="scientific">Brassica carinata</name>
    <name type="common">Ethiopian mustard</name>
    <name type="synonym">Abyssinian cabbage</name>
    <dbReference type="NCBI Taxonomy" id="52824"/>
    <lineage>
        <taxon>Eukaryota</taxon>
        <taxon>Viridiplantae</taxon>
        <taxon>Streptophyta</taxon>
        <taxon>Embryophyta</taxon>
        <taxon>Tracheophyta</taxon>
        <taxon>Spermatophyta</taxon>
        <taxon>Magnoliopsida</taxon>
        <taxon>eudicotyledons</taxon>
        <taxon>Gunneridae</taxon>
        <taxon>Pentapetalae</taxon>
        <taxon>rosids</taxon>
        <taxon>malvids</taxon>
        <taxon>Brassicales</taxon>
        <taxon>Brassicaceae</taxon>
        <taxon>Brassiceae</taxon>
        <taxon>Brassica</taxon>
    </lineage>
</organism>
<comment type="caution">
    <text evidence="1">The sequence shown here is derived from an EMBL/GenBank/DDBJ whole genome shotgun (WGS) entry which is preliminary data.</text>
</comment>
<dbReference type="AlphaFoldDB" id="A0A8X7S3N3"/>
<proteinExistence type="predicted"/>
<dbReference type="Proteomes" id="UP000886595">
    <property type="component" value="Unassembled WGS sequence"/>
</dbReference>
<gene>
    <name evidence="1" type="ORF">Bca52824_035699</name>
</gene>
<evidence type="ECO:0000313" key="2">
    <source>
        <dbReference type="Proteomes" id="UP000886595"/>
    </source>
</evidence>
<dbReference type="EMBL" id="JAAMPC010000008">
    <property type="protein sequence ID" value="KAG2299227.1"/>
    <property type="molecule type" value="Genomic_DNA"/>
</dbReference>
<sequence>MVVRIAYSLGAAGRGGSSIPFQTFLLCGTNRSCGDSREYSRSQGSKYADEFLLLLSSTWISPSAYLEKCFCDSCAAESEDALSGETMAVYLPVSEKDFSDVTIGEANSALKLQSEGMIFPVVNCDFGKAEQGSVAKKPERKLCREQERRLAAQGVLNCLPYEDEEDR</sequence>
<name>A0A8X7S3N3_BRACI</name>
<evidence type="ECO:0000313" key="1">
    <source>
        <dbReference type="EMBL" id="KAG2299227.1"/>
    </source>
</evidence>
<protein>
    <submittedName>
        <fullName evidence="1">Uncharacterized protein</fullName>
    </submittedName>
</protein>